<evidence type="ECO:0000256" key="9">
    <source>
        <dbReference type="ARBA" id="ARBA00023136"/>
    </source>
</evidence>
<dbReference type="Pfam" id="PF00122">
    <property type="entry name" value="E1-E2_ATPase"/>
    <property type="match status" value="1"/>
</dbReference>
<dbReference type="GO" id="GO:0005524">
    <property type="term" value="F:ATP binding"/>
    <property type="evidence" value="ECO:0007669"/>
    <property type="project" value="UniProtKB-KW"/>
</dbReference>
<dbReference type="GO" id="GO:0046872">
    <property type="term" value="F:metal ion binding"/>
    <property type="evidence" value="ECO:0007669"/>
    <property type="project" value="UniProtKB-KW"/>
</dbReference>
<dbReference type="Gene3D" id="3.40.1110.10">
    <property type="entry name" value="Calcium-transporting ATPase, cytoplasmic domain N"/>
    <property type="match status" value="1"/>
</dbReference>
<keyword evidence="9" id="KW-0472">Membrane</keyword>
<dbReference type="NCBIfam" id="TIGR01494">
    <property type="entry name" value="ATPase_P-type"/>
    <property type="match status" value="2"/>
</dbReference>
<protein>
    <submittedName>
        <fullName evidence="13">Calcium-translocating P-type ATPase</fullName>
    </submittedName>
</protein>
<evidence type="ECO:0000313" key="13">
    <source>
        <dbReference type="EMBL" id="MBB5958168.1"/>
    </source>
</evidence>
<feature type="region of interest" description="Disordered" evidence="11">
    <location>
        <begin position="628"/>
        <end position="650"/>
    </location>
</feature>
<dbReference type="SUPFAM" id="SSF81665">
    <property type="entry name" value="Calcium ATPase, transmembrane domain M"/>
    <property type="match status" value="1"/>
</dbReference>
<dbReference type="PANTHER" id="PTHR24093:SF513">
    <property type="entry name" value="CATION-TRANSPORTING ATPASE I-RELATED"/>
    <property type="match status" value="1"/>
</dbReference>
<feature type="region of interest" description="Disordered" evidence="11">
    <location>
        <begin position="1448"/>
        <end position="1541"/>
    </location>
</feature>
<feature type="domain" description="Cation-transporting P-type ATPase N-terminal" evidence="12">
    <location>
        <begin position="614"/>
        <end position="683"/>
    </location>
</feature>
<dbReference type="SFLD" id="SFLDG00002">
    <property type="entry name" value="C1.7:_P-type_atpase_like"/>
    <property type="match status" value="1"/>
</dbReference>
<evidence type="ECO:0000256" key="3">
    <source>
        <dbReference type="ARBA" id="ARBA00022723"/>
    </source>
</evidence>
<dbReference type="Pfam" id="PF00689">
    <property type="entry name" value="Cation_ATPase_C"/>
    <property type="match status" value="1"/>
</dbReference>
<dbReference type="GO" id="GO:0016887">
    <property type="term" value="F:ATP hydrolysis activity"/>
    <property type="evidence" value="ECO:0007669"/>
    <property type="project" value="InterPro"/>
</dbReference>
<dbReference type="RefSeq" id="WP_312865063.1">
    <property type="nucleotide sequence ID" value="NZ_JACHJN010000007.1"/>
</dbReference>
<dbReference type="Proteomes" id="UP000547510">
    <property type="component" value="Unassembled WGS sequence"/>
</dbReference>
<dbReference type="InterPro" id="IPR023299">
    <property type="entry name" value="ATPase_P-typ_cyto_dom_N"/>
</dbReference>
<proteinExistence type="predicted"/>
<evidence type="ECO:0000256" key="5">
    <source>
        <dbReference type="ARBA" id="ARBA00022840"/>
    </source>
</evidence>
<dbReference type="PRINTS" id="PR00120">
    <property type="entry name" value="HATPASE"/>
</dbReference>
<evidence type="ECO:0000256" key="4">
    <source>
        <dbReference type="ARBA" id="ARBA00022741"/>
    </source>
</evidence>
<accession>A0A841CPV9</accession>
<organism evidence="13 14">
    <name type="scientific">Saccharothrix tamanrassetensis</name>
    <dbReference type="NCBI Taxonomy" id="1051531"/>
    <lineage>
        <taxon>Bacteria</taxon>
        <taxon>Bacillati</taxon>
        <taxon>Actinomycetota</taxon>
        <taxon>Actinomycetes</taxon>
        <taxon>Pseudonocardiales</taxon>
        <taxon>Pseudonocardiaceae</taxon>
        <taxon>Saccharothrix</taxon>
    </lineage>
</organism>
<dbReference type="CDD" id="cd00371">
    <property type="entry name" value="HMA"/>
    <property type="match status" value="1"/>
</dbReference>
<dbReference type="SMART" id="SM00831">
    <property type="entry name" value="Cation_ATPase_N"/>
    <property type="match status" value="1"/>
</dbReference>
<dbReference type="InterPro" id="IPR018303">
    <property type="entry name" value="ATPase_P-typ_P_site"/>
</dbReference>
<dbReference type="InterPro" id="IPR006068">
    <property type="entry name" value="ATPase_P-typ_cation-transptr_C"/>
</dbReference>
<comment type="subcellular location">
    <subcellularLocation>
        <location evidence="1">Cell membrane</location>
        <topology evidence="1">Multi-pass membrane protein</topology>
    </subcellularLocation>
</comment>
<evidence type="ECO:0000313" key="14">
    <source>
        <dbReference type="Proteomes" id="UP000547510"/>
    </source>
</evidence>
<dbReference type="Pfam" id="PF00690">
    <property type="entry name" value="Cation_ATPase_N"/>
    <property type="match status" value="1"/>
</dbReference>
<evidence type="ECO:0000256" key="8">
    <source>
        <dbReference type="ARBA" id="ARBA00022989"/>
    </source>
</evidence>
<dbReference type="InterPro" id="IPR044492">
    <property type="entry name" value="P_typ_ATPase_HD_dom"/>
</dbReference>
<dbReference type="InterPro" id="IPR001757">
    <property type="entry name" value="P_typ_ATPase"/>
</dbReference>
<keyword evidence="5" id="KW-0067">ATP-binding</keyword>
<dbReference type="GO" id="GO:0005886">
    <property type="term" value="C:plasma membrane"/>
    <property type="evidence" value="ECO:0007669"/>
    <property type="project" value="UniProtKB-SubCell"/>
</dbReference>
<evidence type="ECO:0000256" key="6">
    <source>
        <dbReference type="ARBA" id="ARBA00022842"/>
    </source>
</evidence>
<reference evidence="13 14" key="1">
    <citation type="submission" date="2020-08" db="EMBL/GenBank/DDBJ databases">
        <title>Genomic Encyclopedia of Type Strains, Phase III (KMG-III): the genomes of soil and plant-associated and newly described type strains.</title>
        <authorList>
            <person name="Whitman W."/>
        </authorList>
    </citation>
    <scope>NUCLEOTIDE SEQUENCE [LARGE SCALE GENOMIC DNA]</scope>
    <source>
        <strain evidence="13 14">CECT 8640</strain>
    </source>
</reference>
<comment type="catalytic activity">
    <reaction evidence="10">
        <text>ATP + H2O = ADP + phosphate + H(+)</text>
        <dbReference type="Rhea" id="RHEA:13065"/>
        <dbReference type="ChEBI" id="CHEBI:15377"/>
        <dbReference type="ChEBI" id="CHEBI:15378"/>
        <dbReference type="ChEBI" id="CHEBI:30616"/>
        <dbReference type="ChEBI" id="CHEBI:43474"/>
        <dbReference type="ChEBI" id="CHEBI:456216"/>
    </reaction>
</comment>
<dbReference type="InterPro" id="IPR023214">
    <property type="entry name" value="HAD_sf"/>
</dbReference>
<dbReference type="Gene3D" id="1.20.1110.10">
    <property type="entry name" value="Calcium-transporting ATPase, transmembrane domain"/>
    <property type="match status" value="2"/>
</dbReference>
<dbReference type="SFLD" id="SFLDS00003">
    <property type="entry name" value="Haloacid_Dehalogenase"/>
    <property type="match status" value="1"/>
</dbReference>
<dbReference type="SUPFAM" id="SSF56784">
    <property type="entry name" value="HAD-like"/>
    <property type="match status" value="1"/>
</dbReference>
<keyword evidence="2" id="KW-0812">Transmembrane</keyword>
<dbReference type="PRINTS" id="PR00119">
    <property type="entry name" value="CATATPASE"/>
</dbReference>
<dbReference type="EMBL" id="JACHJN010000007">
    <property type="protein sequence ID" value="MBB5958168.1"/>
    <property type="molecule type" value="Genomic_DNA"/>
</dbReference>
<evidence type="ECO:0000259" key="12">
    <source>
        <dbReference type="SMART" id="SM00831"/>
    </source>
</evidence>
<keyword evidence="3" id="KW-0479">Metal-binding</keyword>
<comment type="caution">
    <text evidence="13">The sequence shown here is derived from an EMBL/GenBank/DDBJ whole genome shotgun (WGS) entry which is preliminary data.</text>
</comment>
<name>A0A841CPV9_9PSEU</name>
<evidence type="ECO:0000256" key="2">
    <source>
        <dbReference type="ARBA" id="ARBA00022692"/>
    </source>
</evidence>
<evidence type="ECO:0000256" key="10">
    <source>
        <dbReference type="ARBA" id="ARBA00049360"/>
    </source>
</evidence>
<keyword evidence="14" id="KW-1185">Reference proteome</keyword>
<keyword evidence="7" id="KW-1278">Translocase</keyword>
<dbReference type="InterPro" id="IPR008250">
    <property type="entry name" value="ATPase_P-typ_transduc_dom_A_sf"/>
</dbReference>
<sequence>MRTVGGIAKGLAGLALAPLERTGLVDALLRRDRRNVWSCPGRLHIEAHGLRGPQGRQVTDRVERALQEHPGVLWARVNAPSSRVIVAVADPAPPTAELVDLVRRAEDEPATEDERLVEDELHHPADGLKGTRLMTTLAADAAGLVLAAITKIAPWAPLPGELAALTAAIDLHPRLRELAAGRLQGRERADSATSVLGALVHGLASHSEGTLLDIAQRVQQWREVKAHEQTWCAAESGLISGPDDAAADPIVVERPRPFPEGPVERYARRALAAGAVAGLAAVPFTGPRRAVALGVASLPKAPSVSRSAFAAQLGRVLARRGTLVMERSVLRRLDAVDVLVLDESALGSGRSVLGDLVPLPDTDTTEPAERAFALFDPRDAGAVRRDGDWAIGPVDRLGVRGRTGVREQRRLIGRGASAVLGLAKGSRLQAVLAVDVETTPGVDAVVVAARDAGLRVVVAGSGERYRFADEVVPAGSGLVGAVRGFQADGHVVMVVSDNRRALGSADCGVGVHRDGGPPPWGAHLIVGDDLAAVALLVEAVSAARRVNRDGIMLAQAASGIGAVSTLSTRNGRPAEGASRAVNGASAIGFVNGVWRAGRLGRGSTAPVARHAAQPWHLMPVDTVLEQLGSSRDGLDDGEARRRQRGERRQAVGPSLGSAFLAELANPLTPVLAGGAAVSAAVGSPVDAALVAGIVGVSALIGSVQQVFTDRALAGLLARSAVRATVLRDGTDREVNADELVPGDVVRLAAGDVVPADCRLLTGDGLEADESSVTGESLPVPKDPAPVVAAETADRSSMLYEGTTIAVGEALAVVVATGDATEVGRAMAAARRSTPTTGVETRLAELTRVTLPVALGSAVAVTGAGLLRGVPLRQSMGAAVNLAVASVPEGLPFLVNAAQLAAARRLAEHGALVRNPRTIEALGRVDVLCFDKTGTLTEGRLTVSRVDDGRRGAAPGSLDDPLRAVLAAAVRATPEADEPCDLVHQTDRAVLEGARRVRVRPTTGARGWTPVESLPFEPSRGYHATLGRLGKRLLLSVKGAPEVVLPRCELDERSRKRLEDRVRGLAGRGHRVLAVAERAGFEGDTVAADDVRGLTLLGFVALSDPVRDGAPPAAAKLREAGVRIVMITGDHPATGEAIAAEVNGTRPGEVTVVSGAQVEALDDAGLDALLPTVDVIARCTPAQKVRIIEGYQRLGRVVAMTGDGANDAPAIRLADVGIALGRRGTPAARAAADLVVTDDRLETIVSALVEGRAMWASVREALAILLGGNFGEIAFSVLGSAVTGRSPLTARQLLLVNLLTDLAPAMAIALSRPDRESVPDLLREGPSSSLGTALTKDITARAITTTLGATAAWTAARLTGRSRRAGTVALAALVGTQLGQTLITGGMDRSVLAAGIGSAAALGAVIQTPGVSHFFGCTPLGPVGWGIALSSATAANLLGLVLTPLIEPRTSLTGPREPTPAELDPARPDPARPDPGRPDPGRPDPARPDPVEPDPVEAESATAEPGSTEPDPAEAGSTEPDPAGAGSTEADPVDPAPPAGSR</sequence>
<dbReference type="SUPFAM" id="SSF81653">
    <property type="entry name" value="Calcium ATPase, transduction domain A"/>
    <property type="match status" value="1"/>
</dbReference>
<evidence type="ECO:0000256" key="7">
    <source>
        <dbReference type="ARBA" id="ARBA00022967"/>
    </source>
</evidence>
<evidence type="ECO:0000256" key="1">
    <source>
        <dbReference type="ARBA" id="ARBA00004651"/>
    </source>
</evidence>
<dbReference type="InterPro" id="IPR036412">
    <property type="entry name" value="HAD-like_sf"/>
</dbReference>
<dbReference type="InterPro" id="IPR006121">
    <property type="entry name" value="HMA_dom"/>
</dbReference>
<dbReference type="Gene3D" id="3.40.50.1000">
    <property type="entry name" value="HAD superfamily/HAD-like"/>
    <property type="match status" value="2"/>
</dbReference>
<keyword evidence="6" id="KW-0460">Magnesium</keyword>
<dbReference type="GO" id="GO:0005388">
    <property type="term" value="F:P-type calcium transporter activity"/>
    <property type="evidence" value="ECO:0007669"/>
    <property type="project" value="TreeGrafter"/>
</dbReference>
<gene>
    <name evidence="13" type="ORF">FHS29_004776</name>
</gene>
<keyword evidence="4" id="KW-0547">Nucleotide-binding</keyword>
<dbReference type="SFLD" id="SFLDF00027">
    <property type="entry name" value="p-type_atpase"/>
    <property type="match status" value="1"/>
</dbReference>
<dbReference type="InterPro" id="IPR059000">
    <property type="entry name" value="ATPase_P-type_domA"/>
</dbReference>
<dbReference type="PANTHER" id="PTHR24093">
    <property type="entry name" value="CATION TRANSPORTING ATPASE"/>
    <property type="match status" value="1"/>
</dbReference>
<dbReference type="InterPro" id="IPR004014">
    <property type="entry name" value="ATPase_P-typ_cation-transptr_N"/>
</dbReference>
<dbReference type="Gene3D" id="2.70.150.10">
    <property type="entry name" value="Calcium-transporting ATPase, cytoplasmic transduction domain A"/>
    <property type="match status" value="1"/>
</dbReference>
<dbReference type="PROSITE" id="PS00154">
    <property type="entry name" value="ATPASE_E1_E2"/>
    <property type="match status" value="1"/>
</dbReference>
<evidence type="ECO:0000256" key="11">
    <source>
        <dbReference type="SAM" id="MobiDB-lite"/>
    </source>
</evidence>
<dbReference type="InterPro" id="IPR023298">
    <property type="entry name" value="ATPase_P-typ_TM_dom_sf"/>
</dbReference>
<dbReference type="Pfam" id="PF00702">
    <property type="entry name" value="Hydrolase"/>
    <property type="match status" value="1"/>
</dbReference>
<feature type="compositionally biased region" description="Basic and acidic residues" evidence="11">
    <location>
        <begin position="1463"/>
        <end position="1489"/>
    </location>
</feature>
<keyword evidence="8" id="KW-1133">Transmembrane helix</keyword>